<dbReference type="EMBL" id="JBGFUD010018242">
    <property type="protein sequence ID" value="MFH4984519.1"/>
    <property type="molecule type" value="Genomic_DNA"/>
</dbReference>
<keyword evidence="3" id="KW-1185">Reference proteome</keyword>
<protein>
    <submittedName>
        <fullName evidence="2">Uncharacterized protein</fullName>
    </submittedName>
</protein>
<dbReference type="PANTHER" id="PTHR11683:SF12">
    <property type="entry name" value="M6, ISOFORM F"/>
    <property type="match status" value="1"/>
</dbReference>
<reference evidence="2 3" key="1">
    <citation type="submission" date="2024-08" db="EMBL/GenBank/DDBJ databases">
        <title>Gnathostoma spinigerum genome.</title>
        <authorList>
            <person name="Gonzalez-Bertolin B."/>
            <person name="Monzon S."/>
            <person name="Zaballos A."/>
            <person name="Jimenez P."/>
            <person name="Dekumyoy P."/>
            <person name="Varona S."/>
            <person name="Cuesta I."/>
            <person name="Sumanam S."/>
            <person name="Adisakwattana P."/>
            <person name="Gasser R.B."/>
            <person name="Hernandez-Gonzalez A."/>
            <person name="Young N.D."/>
            <person name="Perteguer M.J."/>
        </authorList>
    </citation>
    <scope>NUCLEOTIDE SEQUENCE [LARGE SCALE GENOMIC DNA]</scope>
    <source>
        <strain evidence="2">AL3</strain>
        <tissue evidence="2">Liver</tissue>
    </source>
</reference>
<comment type="caution">
    <text evidence="2">The sequence shown here is derived from an EMBL/GenBank/DDBJ whole genome shotgun (WGS) entry which is preliminary data.</text>
</comment>
<gene>
    <name evidence="2" type="ORF">AB6A40_011228</name>
</gene>
<evidence type="ECO:0000313" key="2">
    <source>
        <dbReference type="EMBL" id="MFH4984519.1"/>
    </source>
</evidence>
<feature type="non-terminal residue" evidence="2">
    <location>
        <position position="1"/>
    </location>
</feature>
<keyword evidence="1" id="KW-1133">Transmembrane helix</keyword>
<accession>A0ABD6F1C9</accession>
<dbReference type="InterPro" id="IPR001614">
    <property type="entry name" value="Myelin_PLP"/>
</dbReference>
<sequence length="199" mass="22578">LCFTFVGFLATGSTRSHTFRSATNEKCGLILCVVQLALSYFLLIVWMLILGCVAVVISVNSSVTQMCKEASSAASKTCVDFSFLKPFFQILSDYMIPPDMPSEDWNVCDSSFYRFCAVSMTSLMWYWIALGSALSVILGVLHFIICATSNYSHVRNDMKYAKLREILMTEDIDVNIEELRQMSEFREPRNNSHPRLSNR</sequence>
<organism evidence="2 3">
    <name type="scientific">Gnathostoma spinigerum</name>
    <dbReference type="NCBI Taxonomy" id="75299"/>
    <lineage>
        <taxon>Eukaryota</taxon>
        <taxon>Metazoa</taxon>
        <taxon>Ecdysozoa</taxon>
        <taxon>Nematoda</taxon>
        <taxon>Chromadorea</taxon>
        <taxon>Rhabditida</taxon>
        <taxon>Spirurina</taxon>
        <taxon>Gnathostomatomorpha</taxon>
        <taxon>Gnathostomatoidea</taxon>
        <taxon>Gnathostomatidae</taxon>
        <taxon>Gnathostoma</taxon>
    </lineage>
</organism>
<keyword evidence="1" id="KW-0472">Membrane</keyword>
<dbReference type="Proteomes" id="UP001608902">
    <property type="component" value="Unassembled WGS sequence"/>
</dbReference>
<proteinExistence type="predicted"/>
<dbReference type="PANTHER" id="PTHR11683">
    <property type="entry name" value="MYELIN PROTEOLIPID"/>
    <property type="match status" value="1"/>
</dbReference>
<evidence type="ECO:0000313" key="3">
    <source>
        <dbReference type="Proteomes" id="UP001608902"/>
    </source>
</evidence>
<feature type="transmembrane region" description="Helical" evidence="1">
    <location>
        <begin position="123"/>
        <end position="145"/>
    </location>
</feature>
<evidence type="ECO:0000256" key="1">
    <source>
        <dbReference type="SAM" id="Phobius"/>
    </source>
</evidence>
<keyword evidence="1" id="KW-0812">Transmembrane</keyword>
<dbReference type="Pfam" id="PF01275">
    <property type="entry name" value="Myelin_PLP"/>
    <property type="match status" value="1"/>
</dbReference>
<dbReference type="AlphaFoldDB" id="A0ABD6F1C9"/>
<name>A0ABD6F1C9_9BILA</name>
<feature type="transmembrane region" description="Helical" evidence="1">
    <location>
        <begin position="28"/>
        <end position="59"/>
    </location>
</feature>